<dbReference type="Proteomes" id="UP000192486">
    <property type="component" value="Chromosome"/>
</dbReference>
<keyword evidence="2 5" id="KW-0812">Transmembrane</keyword>
<dbReference type="RefSeq" id="WP_029054948.1">
    <property type="nucleotide sequence ID" value="NZ_CP015108.1"/>
</dbReference>
<evidence type="ECO:0000256" key="2">
    <source>
        <dbReference type="ARBA" id="ARBA00022692"/>
    </source>
</evidence>
<protein>
    <recommendedName>
        <fullName evidence="6">Yip1 domain-containing protein</fullName>
    </recommendedName>
</protein>
<keyword evidence="3 5" id="KW-1133">Transmembrane helix</keyword>
<evidence type="ECO:0000313" key="8">
    <source>
        <dbReference type="Proteomes" id="UP000192486"/>
    </source>
</evidence>
<feature type="transmembrane region" description="Helical" evidence="5">
    <location>
        <begin position="21"/>
        <end position="44"/>
    </location>
</feature>
<evidence type="ECO:0000259" key="6">
    <source>
        <dbReference type="Pfam" id="PF04893"/>
    </source>
</evidence>
<dbReference type="Pfam" id="PF04893">
    <property type="entry name" value="Yip1"/>
    <property type="match status" value="1"/>
</dbReference>
<keyword evidence="8" id="KW-1185">Reference proteome</keyword>
<feature type="transmembrane region" description="Helical" evidence="5">
    <location>
        <begin position="56"/>
        <end position="82"/>
    </location>
</feature>
<evidence type="ECO:0000256" key="3">
    <source>
        <dbReference type="ARBA" id="ARBA00022989"/>
    </source>
</evidence>
<keyword evidence="4 5" id="KW-0472">Membrane</keyword>
<feature type="transmembrane region" description="Helical" evidence="5">
    <location>
        <begin position="184"/>
        <end position="206"/>
    </location>
</feature>
<feature type="transmembrane region" description="Helical" evidence="5">
    <location>
        <begin position="102"/>
        <end position="121"/>
    </location>
</feature>
<feature type="domain" description="Yip1" evidence="6">
    <location>
        <begin position="6"/>
        <end position="194"/>
    </location>
</feature>
<organism evidence="7 8">
    <name type="scientific">Sporosarcina ureae</name>
    <dbReference type="NCBI Taxonomy" id="1571"/>
    <lineage>
        <taxon>Bacteria</taxon>
        <taxon>Bacillati</taxon>
        <taxon>Bacillota</taxon>
        <taxon>Bacilli</taxon>
        <taxon>Bacillales</taxon>
        <taxon>Caryophanaceae</taxon>
        <taxon>Sporosarcina</taxon>
    </lineage>
</organism>
<sequence length="209" mass="23406">MKPLISIWTQPKQTIRYVLEYKTWSYSFFILFLTSVSVGMTSFTETDFLPDLSLPVIILLSIVSSFIGTIISLFISSALYTWVGKWLGGKGNFKDMVQMSPIASIPMIWMMPINLLLVIIFGKNLFVDMMNNADADVFGTLSTTLMITNFLTFSLGIFSTVILSKGIGIVHQFSSWRGFGTIMIVVGFFLVLLVPIVLLLTFSLFANTF</sequence>
<name>A0ABM6JU94_SPOUR</name>
<evidence type="ECO:0000313" key="7">
    <source>
        <dbReference type="EMBL" id="ARF13820.1"/>
    </source>
</evidence>
<feature type="transmembrane region" description="Helical" evidence="5">
    <location>
        <begin position="141"/>
        <end position="163"/>
    </location>
</feature>
<dbReference type="EMBL" id="CP015108">
    <property type="protein sequence ID" value="ARF13820.1"/>
    <property type="molecule type" value="Genomic_DNA"/>
</dbReference>
<accession>A0ABM6JU94</accession>
<comment type="subcellular location">
    <subcellularLocation>
        <location evidence="1">Membrane</location>
        <topology evidence="1">Multi-pass membrane protein</topology>
    </subcellularLocation>
</comment>
<reference evidence="7 8" key="1">
    <citation type="submission" date="2016-04" db="EMBL/GenBank/DDBJ databases">
        <title>Comparative Genomics and Epigenetics of Sporosarcina ureae.</title>
        <authorList>
            <person name="Oliver A.S."/>
            <person name="Cooper K.K."/>
        </authorList>
    </citation>
    <scope>NUCLEOTIDE SEQUENCE [LARGE SCALE GENOMIC DNA]</scope>
    <source>
        <strain evidence="7 8">S204</strain>
    </source>
</reference>
<evidence type="ECO:0000256" key="1">
    <source>
        <dbReference type="ARBA" id="ARBA00004141"/>
    </source>
</evidence>
<proteinExistence type="predicted"/>
<evidence type="ECO:0000256" key="5">
    <source>
        <dbReference type="SAM" id="Phobius"/>
    </source>
</evidence>
<gene>
    <name evidence="7" type="ORF">SporoS204_06475</name>
</gene>
<dbReference type="InterPro" id="IPR006977">
    <property type="entry name" value="Yip1_dom"/>
</dbReference>
<evidence type="ECO:0000256" key="4">
    <source>
        <dbReference type="ARBA" id="ARBA00023136"/>
    </source>
</evidence>